<protein>
    <submittedName>
        <fullName evidence="1">Uncharacterized protein</fullName>
    </submittedName>
</protein>
<sequence length="104" mass="11735">MTTYQLIRNAIEKKQQITAMYNGHYRELCPHAIGTKNGKEQAMCFQFAGTGSKGPVTHDSTDNWRCIEIAKLKDVAVRDGEWHTASNHSIAQTCIDVIDLEVKR</sequence>
<accession>A0ABY5UJA4</accession>
<evidence type="ECO:0000313" key="1">
    <source>
        <dbReference type="EMBL" id="UWM43589.1"/>
    </source>
</evidence>
<dbReference type="RefSeq" id="WP_050152175.1">
    <property type="nucleotide sequence ID" value="NZ_CP104006.1"/>
</dbReference>
<dbReference type="GeneID" id="75140874"/>
<proteinExistence type="predicted"/>
<dbReference type="EMBL" id="CP104006">
    <property type="protein sequence ID" value="UWM43589.1"/>
    <property type="molecule type" value="Genomic_DNA"/>
</dbReference>
<keyword evidence="2" id="KW-1185">Reference proteome</keyword>
<evidence type="ECO:0000313" key="2">
    <source>
        <dbReference type="Proteomes" id="UP001057860"/>
    </source>
</evidence>
<gene>
    <name evidence="1" type="ORF">N0H69_12705</name>
</gene>
<organism evidence="1 2">
    <name type="scientific">Yersinia alsatica</name>
    <dbReference type="NCBI Taxonomy" id="2890317"/>
    <lineage>
        <taxon>Bacteria</taxon>
        <taxon>Pseudomonadati</taxon>
        <taxon>Pseudomonadota</taxon>
        <taxon>Gammaproteobacteria</taxon>
        <taxon>Enterobacterales</taxon>
        <taxon>Yersiniaceae</taxon>
        <taxon>Yersinia</taxon>
    </lineage>
</organism>
<name>A0ABY5UJA4_9GAMM</name>
<reference evidence="1" key="1">
    <citation type="submission" date="2022-08" db="EMBL/GenBank/DDBJ databases">
        <authorList>
            <person name="Bogun A."/>
            <person name="Kislichkina A."/>
            <person name="Solomentsev V."/>
            <person name="Skryabin Y."/>
            <person name="Sizova A."/>
            <person name="Platonov M."/>
            <person name="Dentovskaya S."/>
        </authorList>
    </citation>
    <scope>NUCLEOTIDE SEQUENCE</scope>
    <source>
        <strain evidence="1">SCPM-O-B-7604</strain>
    </source>
</reference>
<dbReference type="Proteomes" id="UP001057860">
    <property type="component" value="Chromosome"/>
</dbReference>